<dbReference type="Pfam" id="PF01094">
    <property type="entry name" value="ANF_receptor"/>
    <property type="match status" value="1"/>
</dbReference>
<dbReference type="Proteomes" id="UP000006729">
    <property type="component" value="Chromosome 18"/>
</dbReference>
<evidence type="ECO:0000313" key="18">
    <source>
        <dbReference type="EMBL" id="RQP02488.1"/>
    </source>
</evidence>
<evidence type="ECO:0000256" key="3">
    <source>
        <dbReference type="ARBA" id="ARBA00011095"/>
    </source>
</evidence>
<evidence type="ECO:0000256" key="14">
    <source>
        <dbReference type="ARBA" id="ARBA00049638"/>
    </source>
</evidence>
<gene>
    <name evidence="18" type="ORF">POPTR_018G009800</name>
</gene>
<feature type="transmembrane region" description="Helical" evidence="16">
    <location>
        <begin position="423"/>
        <end position="442"/>
    </location>
</feature>
<comment type="similarity">
    <text evidence="2">Belongs to the glutamate-gated ion channel (TC 1.A.10.1) family.</text>
</comment>
<keyword evidence="10" id="KW-0675">Receptor</keyword>
<dbReference type="FunFam" id="3.40.190.10:FF:000195">
    <property type="entry name" value="Glutamate receptor 2.7"/>
    <property type="match status" value="1"/>
</dbReference>
<evidence type="ECO:0000256" key="6">
    <source>
        <dbReference type="ARBA" id="ARBA00022729"/>
    </source>
</evidence>
<evidence type="ECO:0000256" key="9">
    <source>
        <dbReference type="ARBA" id="ARBA00023136"/>
    </source>
</evidence>
<dbReference type="PANTHER" id="PTHR18966">
    <property type="entry name" value="IONOTROPIC GLUTAMATE RECEPTOR"/>
    <property type="match status" value="1"/>
</dbReference>
<dbReference type="GO" id="GO:0015276">
    <property type="term" value="F:ligand-gated monoatomic ion channel activity"/>
    <property type="evidence" value="ECO:0000318"/>
    <property type="project" value="GO_Central"/>
</dbReference>
<feature type="region of interest" description="Disordered" evidence="15">
    <location>
        <begin position="688"/>
        <end position="743"/>
    </location>
</feature>
<evidence type="ECO:0000256" key="11">
    <source>
        <dbReference type="ARBA" id="ARBA00023180"/>
    </source>
</evidence>
<evidence type="ECO:0000256" key="12">
    <source>
        <dbReference type="ARBA" id="ARBA00023286"/>
    </source>
</evidence>
<dbReference type="FunFam" id="3.40.50.2300:FF:000310">
    <property type="entry name" value="Glutamate receptor"/>
    <property type="match status" value="1"/>
</dbReference>
<keyword evidence="5 16" id="KW-0812">Transmembrane</keyword>
<comment type="subunit">
    <text evidence="3">May form heteromers.</text>
</comment>
<sequence>MTMQTRVFIVHMYGYLGTRLFAKAKEIGMMSEGYVWIMTDGLTTDFLSSPSPSVTDTIQGVLGIKPYVPRTKELENFRVRWKRKFLQDNPNNIDAELSIYGLWAYDATKALARAVEKAGATNFGFQKANVSSSSSTDLATLGVSLNGPNLLQALSNTSFKGLTGDYHFVDGQLQSPAFQIVNVNGNGGREVGLWTPTQGLVKQLEPTNSTSMSGISTAIFPGDATVAPKGWEIPTNEKKLKIGVPVIKDGFVEFVAVTKDPSSNTTKVTGYCIDVFDAVVKALPYALPYEYIPHAMPAGTYDDLAYQVYLKNYDAVVGDVSIVFNRSLYIDYTLPFTESGVSMIVPIADNNSKNAWVFMKPLTWDLWVSSFFFFLFIGFVVWVLEHRINEDFRGSASDQAGTSFWFSFSTMVFAQREKLVSNLARAVVIIWFFVVLVLTQSYTASLTSLLTVQQLQPTVTDVHDLIMKGGYVGYLKGSFVREILLGLGFDESKLMMYNSPEECHELFSKGSGNGGIAAAFDEVPYMKLFLSKYCTKYTMIDPTFKTGGFGFVFPKGSPLVPDISRAILNVTEGDKMKQIEDAWFGKKGSCPDSSTSVSSNILSLKSFWGLFLIAGLAAFLALIIFIAMFVYRERRDLRPSDPAASIWDRTKNFFRIFIQRDSTSQTSRQMELTDRNGISLPSMGVPSPSAFSVHTQFPEDPSSTDYDSSPNRQAPQEAVINIDQLTNQNQERPTALEIDHENN</sequence>
<dbReference type="InParanoid" id="A0A3N7G5N5"/>
<organism evidence="18 19">
    <name type="scientific">Populus trichocarpa</name>
    <name type="common">Western balsam poplar</name>
    <name type="synonym">Populus balsamifera subsp. trichocarpa</name>
    <dbReference type="NCBI Taxonomy" id="3694"/>
    <lineage>
        <taxon>Eukaryota</taxon>
        <taxon>Viridiplantae</taxon>
        <taxon>Streptophyta</taxon>
        <taxon>Embryophyta</taxon>
        <taxon>Tracheophyta</taxon>
        <taxon>Spermatophyta</taxon>
        <taxon>Magnoliopsida</taxon>
        <taxon>eudicotyledons</taxon>
        <taxon>Gunneridae</taxon>
        <taxon>Pentapetalae</taxon>
        <taxon>rosids</taxon>
        <taxon>fabids</taxon>
        <taxon>Malpighiales</taxon>
        <taxon>Salicaceae</taxon>
        <taxon>Saliceae</taxon>
        <taxon>Populus</taxon>
    </lineage>
</organism>
<evidence type="ECO:0000256" key="8">
    <source>
        <dbReference type="ARBA" id="ARBA00023065"/>
    </source>
</evidence>
<dbReference type="Gene3D" id="3.40.50.2300">
    <property type="match status" value="2"/>
</dbReference>
<accession>A0A3N7G5N5</accession>
<protein>
    <recommendedName>
        <fullName evidence="17">Ionotropic glutamate receptor C-terminal domain-containing protein</fullName>
    </recommendedName>
</protein>
<dbReference type="FunFam" id="1.10.287.70:FF:000037">
    <property type="entry name" value="Glutamate receptor"/>
    <property type="match status" value="1"/>
</dbReference>
<keyword evidence="13" id="KW-0407">Ion channel</keyword>
<dbReference type="EMBL" id="CM009307">
    <property type="protein sequence ID" value="RQP02488.1"/>
    <property type="molecule type" value="Genomic_DNA"/>
</dbReference>
<keyword evidence="6" id="KW-0732">Signal</keyword>
<keyword evidence="19" id="KW-1185">Reference proteome</keyword>
<dbReference type="GO" id="GO:0038023">
    <property type="term" value="F:signaling receptor activity"/>
    <property type="evidence" value="ECO:0000318"/>
    <property type="project" value="GO_Central"/>
</dbReference>
<dbReference type="InterPro" id="IPR001828">
    <property type="entry name" value="ANF_lig-bd_rcpt"/>
</dbReference>
<keyword evidence="4" id="KW-0813">Transport</keyword>
<dbReference type="Gene3D" id="3.40.190.10">
    <property type="entry name" value="Periplasmic binding protein-like II"/>
    <property type="match status" value="2"/>
</dbReference>
<dbReference type="FunCoup" id="A0A3N7G5N5">
    <property type="interactions" value="231"/>
</dbReference>
<evidence type="ECO:0000256" key="7">
    <source>
        <dbReference type="ARBA" id="ARBA00022989"/>
    </source>
</evidence>
<feature type="domain" description="Ionotropic glutamate receptor C-terminal" evidence="17">
    <location>
        <begin position="239"/>
        <end position="586"/>
    </location>
</feature>
<dbReference type="Pfam" id="PF00060">
    <property type="entry name" value="Lig_chan"/>
    <property type="match status" value="1"/>
</dbReference>
<evidence type="ECO:0000313" key="19">
    <source>
        <dbReference type="Proteomes" id="UP000006729"/>
    </source>
</evidence>
<dbReference type="GO" id="GO:0005886">
    <property type="term" value="C:plasma membrane"/>
    <property type="evidence" value="ECO:0000318"/>
    <property type="project" value="GO_Central"/>
</dbReference>
<dbReference type="SMART" id="SM00079">
    <property type="entry name" value="PBPe"/>
    <property type="match status" value="1"/>
</dbReference>
<reference evidence="18 19" key="1">
    <citation type="journal article" date="2006" name="Science">
        <title>The genome of black cottonwood, Populus trichocarpa (Torr. &amp; Gray).</title>
        <authorList>
            <person name="Tuskan G.A."/>
            <person name="Difazio S."/>
            <person name="Jansson S."/>
            <person name="Bohlmann J."/>
            <person name="Grigoriev I."/>
            <person name="Hellsten U."/>
            <person name="Putnam N."/>
            <person name="Ralph S."/>
            <person name="Rombauts S."/>
            <person name="Salamov A."/>
            <person name="Schein J."/>
            <person name="Sterck L."/>
            <person name="Aerts A."/>
            <person name="Bhalerao R.R."/>
            <person name="Bhalerao R.P."/>
            <person name="Blaudez D."/>
            <person name="Boerjan W."/>
            <person name="Brun A."/>
            <person name="Brunner A."/>
            <person name="Busov V."/>
            <person name="Campbell M."/>
            <person name="Carlson J."/>
            <person name="Chalot M."/>
            <person name="Chapman J."/>
            <person name="Chen G.L."/>
            <person name="Cooper D."/>
            <person name="Coutinho P.M."/>
            <person name="Couturier J."/>
            <person name="Covert S."/>
            <person name="Cronk Q."/>
            <person name="Cunningham R."/>
            <person name="Davis J."/>
            <person name="Degroeve S."/>
            <person name="Dejardin A."/>
            <person name="Depamphilis C."/>
            <person name="Detter J."/>
            <person name="Dirks B."/>
            <person name="Dubchak I."/>
            <person name="Duplessis S."/>
            <person name="Ehlting J."/>
            <person name="Ellis B."/>
            <person name="Gendler K."/>
            <person name="Goodstein D."/>
            <person name="Gribskov M."/>
            <person name="Grimwood J."/>
            <person name="Groover A."/>
            <person name="Gunter L."/>
            <person name="Hamberger B."/>
            <person name="Heinze B."/>
            <person name="Helariutta Y."/>
            <person name="Henrissat B."/>
            <person name="Holligan D."/>
            <person name="Holt R."/>
            <person name="Huang W."/>
            <person name="Islam-Faridi N."/>
            <person name="Jones S."/>
            <person name="Jones-Rhoades M."/>
            <person name="Jorgensen R."/>
            <person name="Joshi C."/>
            <person name="Kangasjarvi J."/>
            <person name="Karlsson J."/>
            <person name="Kelleher C."/>
            <person name="Kirkpatrick R."/>
            <person name="Kirst M."/>
            <person name="Kohler A."/>
            <person name="Kalluri U."/>
            <person name="Larimer F."/>
            <person name="Leebens-Mack J."/>
            <person name="Leple J.C."/>
            <person name="Locascio P."/>
            <person name="Lou Y."/>
            <person name="Lucas S."/>
            <person name="Martin F."/>
            <person name="Montanini B."/>
            <person name="Napoli C."/>
            <person name="Nelson D.R."/>
            <person name="Nelson C."/>
            <person name="Nieminen K."/>
            <person name="Nilsson O."/>
            <person name="Pereda V."/>
            <person name="Peter G."/>
            <person name="Philippe R."/>
            <person name="Pilate G."/>
            <person name="Poliakov A."/>
            <person name="Razumovskaya J."/>
            <person name="Richardson P."/>
            <person name="Rinaldi C."/>
            <person name="Ritland K."/>
            <person name="Rouze P."/>
            <person name="Ryaboy D."/>
            <person name="Schmutz J."/>
            <person name="Schrader J."/>
            <person name="Segerman B."/>
            <person name="Shin H."/>
            <person name="Siddiqui A."/>
            <person name="Sterky F."/>
            <person name="Terry A."/>
            <person name="Tsai C.J."/>
            <person name="Uberbacher E."/>
            <person name="Unneberg P."/>
            <person name="Vahala J."/>
            <person name="Wall K."/>
            <person name="Wessler S."/>
            <person name="Yang G."/>
            <person name="Yin T."/>
            <person name="Douglas C."/>
            <person name="Marra M."/>
            <person name="Sandberg G."/>
            <person name="Van de Peer Y."/>
            <person name="Rokhsar D."/>
        </authorList>
    </citation>
    <scope>NUCLEOTIDE SEQUENCE [LARGE SCALE GENOMIC DNA]</scope>
    <source>
        <strain evidence="19">cv. Nisqually</strain>
    </source>
</reference>
<feature type="transmembrane region" description="Helical" evidence="16">
    <location>
        <begin position="607"/>
        <end position="631"/>
    </location>
</feature>
<dbReference type="InterPro" id="IPR001320">
    <property type="entry name" value="Iontro_rcpt_C"/>
</dbReference>
<dbReference type="FunFam" id="3.40.190.10:FF:000103">
    <property type="entry name" value="Glutamate receptor"/>
    <property type="match status" value="1"/>
</dbReference>
<name>A0A3N7G5N5_POPTR</name>
<evidence type="ECO:0000256" key="16">
    <source>
        <dbReference type="SAM" id="Phobius"/>
    </source>
</evidence>
<dbReference type="CDD" id="cd13686">
    <property type="entry name" value="GluR_Plant"/>
    <property type="match status" value="1"/>
</dbReference>
<dbReference type="SUPFAM" id="SSF53822">
    <property type="entry name" value="Periplasmic binding protein-like I"/>
    <property type="match status" value="1"/>
</dbReference>
<keyword evidence="8" id="KW-0406">Ion transport</keyword>
<evidence type="ECO:0000256" key="13">
    <source>
        <dbReference type="ARBA" id="ARBA00023303"/>
    </source>
</evidence>
<evidence type="ECO:0000256" key="10">
    <source>
        <dbReference type="ARBA" id="ARBA00023170"/>
    </source>
</evidence>
<evidence type="ECO:0000256" key="1">
    <source>
        <dbReference type="ARBA" id="ARBA00004141"/>
    </source>
</evidence>
<evidence type="ECO:0000256" key="2">
    <source>
        <dbReference type="ARBA" id="ARBA00008685"/>
    </source>
</evidence>
<comment type="subcellular location">
    <subcellularLocation>
        <location evidence="1">Membrane</location>
        <topology evidence="1">Multi-pass membrane protein</topology>
    </subcellularLocation>
</comment>
<proteinExistence type="inferred from homology"/>
<keyword evidence="7 16" id="KW-1133">Transmembrane helix</keyword>
<feature type="compositionally biased region" description="Polar residues" evidence="15">
    <location>
        <begin position="723"/>
        <end position="732"/>
    </location>
</feature>
<dbReference type="InterPro" id="IPR015683">
    <property type="entry name" value="Ionotropic_Glu_rcpt"/>
</dbReference>
<dbReference type="InterPro" id="IPR028082">
    <property type="entry name" value="Peripla_BP_I"/>
</dbReference>
<dbReference type="Gene3D" id="1.10.287.70">
    <property type="match status" value="1"/>
</dbReference>
<evidence type="ECO:0000256" key="4">
    <source>
        <dbReference type="ARBA" id="ARBA00022448"/>
    </source>
</evidence>
<keyword evidence="11" id="KW-0325">Glycoprotein</keyword>
<keyword evidence="9 16" id="KW-0472">Membrane</keyword>
<keyword evidence="12" id="KW-1071">Ligand-gated ion channel</keyword>
<comment type="function">
    <text evidence="14">Glutamate-gated receptor that probably acts as a non-selective cation channel. May be involved in light-signal transduction and calcium homeostasis via the regulation of calcium influx into cells.</text>
</comment>
<evidence type="ECO:0000256" key="5">
    <source>
        <dbReference type="ARBA" id="ARBA00022692"/>
    </source>
</evidence>
<dbReference type="AlphaFoldDB" id="A0A3N7G5N5"/>
<evidence type="ECO:0000259" key="17">
    <source>
        <dbReference type="SMART" id="SM00079"/>
    </source>
</evidence>
<dbReference type="SUPFAM" id="SSF53850">
    <property type="entry name" value="Periplasmic binding protein-like II"/>
    <property type="match status" value="1"/>
</dbReference>
<evidence type="ECO:0000256" key="15">
    <source>
        <dbReference type="SAM" id="MobiDB-lite"/>
    </source>
</evidence>
<feature type="compositionally biased region" description="Polar residues" evidence="15">
    <location>
        <begin position="689"/>
        <end position="714"/>
    </location>
</feature>
<feature type="transmembrane region" description="Helical" evidence="16">
    <location>
        <begin position="366"/>
        <end position="384"/>
    </location>
</feature>